<dbReference type="Proteomes" id="UP000239187">
    <property type="component" value="Chromosome"/>
</dbReference>
<protein>
    <submittedName>
        <fullName evidence="1">Uncharacterized protein</fullName>
    </submittedName>
</protein>
<gene>
    <name evidence="1" type="ORF">CVO76_14710</name>
</gene>
<evidence type="ECO:0000313" key="2">
    <source>
        <dbReference type="Proteomes" id="UP000239187"/>
    </source>
</evidence>
<accession>A0A2L0UHM0</accession>
<proteinExistence type="predicted"/>
<organism evidence="1 2">
    <name type="scientific">Arthrobacter agilis</name>
    <dbReference type="NCBI Taxonomy" id="37921"/>
    <lineage>
        <taxon>Bacteria</taxon>
        <taxon>Bacillati</taxon>
        <taxon>Actinomycetota</taxon>
        <taxon>Actinomycetes</taxon>
        <taxon>Micrococcales</taxon>
        <taxon>Micrococcaceae</taxon>
        <taxon>Arthrobacter</taxon>
    </lineage>
</organism>
<sequence length="368" mass="40777">MECDTFAMGDESAGWQDVVVADSLIRVSISEPVAVIRNLKHPDRVITWADLPVGLINPHMRVAAASTGVWVLYTPATADEMREDEGTASQVISTAIHISQAGDVTWFMDLMNVHLIGTTRHGAWLWSGRSDVNVDDQAQWLKARELLLLDAGGRTHRTSIDRIPLLAFEAGSSPYLVVYASAPEALHDRYGGTGYTYRYQQIEVPTGGLPAVLRANELPSTPIEEIDIPGWSEGDAPQINPVVAGDPHVSWDRVNLPEEQKKAAVEALCAEFDRLESYWRTPGGEMVPLTDGVADARVDVVGDWPQTQVEVSFIHPHYRQGRLRRTYRVFDDAGRIKSWQYASIHLMEDLDTGVLPPHKVALNTILDI</sequence>
<dbReference type="AlphaFoldDB" id="A0A2L0UHM0"/>
<evidence type="ECO:0000313" key="1">
    <source>
        <dbReference type="EMBL" id="AUZ88754.1"/>
    </source>
</evidence>
<dbReference type="EMBL" id="CP024915">
    <property type="protein sequence ID" value="AUZ88754.1"/>
    <property type="molecule type" value="Genomic_DNA"/>
</dbReference>
<name>A0A2L0UHM0_9MICC</name>
<reference evidence="1 2" key="1">
    <citation type="submission" date="2017-11" db="EMBL/GenBank/DDBJ databases">
        <title>Draft genome of Arthrobacter agilis strain UMCV2, a plant growth-promoting rhizobacterium and biocontrol capacity of phytopathogenic fungi.</title>
        <authorList>
            <person name="Martinez-Camara R."/>
            <person name="Santoyo G."/>
            <person name="Moreno-Hagelsieb G."/>
            <person name="Valencia-Cantero E."/>
        </authorList>
    </citation>
    <scope>NUCLEOTIDE SEQUENCE [LARGE SCALE GENOMIC DNA]</scope>
    <source>
        <strain evidence="1 2">UMCV2</strain>
    </source>
</reference>